<dbReference type="Pfam" id="PF13499">
    <property type="entry name" value="EF-hand_7"/>
    <property type="match status" value="1"/>
</dbReference>
<evidence type="ECO:0000256" key="2">
    <source>
        <dbReference type="SAM" id="MobiDB-lite"/>
    </source>
</evidence>
<evidence type="ECO:0000256" key="1">
    <source>
        <dbReference type="ARBA" id="ARBA00022837"/>
    </source>
</evidence>
<dbReference type="PROSITE" id="PS50222">
    <property type="entry name" value="EF_HAND_2"/>
    <property type="match status" value="1"/>
</dbReference>
<dbReference type="SUPFAM" id="SSF54648">
    <property type="entry name" value="DLC"/>
    <property type="match status" value="1"/>
</dbReference>
<dbReference type="InterPro" id="IPR001372">
    <property type="entry name" value="Dynein_light_chain_typ-1/2"/>
</dbReference>
<comment type="caution">
    <text evidence="4">The sequence shown here is derived from an EMBL/GenBank/DDBJ whole genome shotgun (WGS) entry which is preliminary data.</text>
</comment>
<sequence>MSKQIELHPLVKAFQAIDKDKSWTITPLELKAYAHENNLEDDEMFKWLVLFDRDNDHRITFKEYCDALGLDHIEPDNKIVAEEASTLKSKPLPTRTAEPKGPSANNKQKMSRLPNDVELITSSMDEEDQIKITEKVRELTKPDSQGRVDERTLAHKLKQYLDESYGRMWHVVVLTGSYWMNYSHEPKYSFQFRLDRYVYLIWRTPAS</sequence>
<gene>
    <name evidence="4" type="ORF">Ciccas_010663</name>
</gene>
<dbReference type="EMBL" id="JBJKFK010002666">
    <property type="protein sequence ID" value="KAL3310765.1"/>
    <property type="molecule type" value="Genomic_DNA"/>
</dbReference>
<dbReference type="InterPro" id="IPR002048">
    <property type="entry name" value="EF_hand_dom"/>
</dbReference>
<evidence type="ECO:0000259" key="3">
    <source>
        <dbReference type="PROSITE" id="PS50222"/>
    </source>
</evidence>
<dbReference type="PROSITE" id="PS00018">
    <property type="entry name" value="EF_HAND_1"/>
    <property type="match status" value="1"/>
</dbReference>
<feature type="domain" description="EF-hand" evidence="3">
    <location>
        <begin position="39"/>
        <end position="74"/>
    </location>
</feature>
<reference evidence="4 5" key="1">
    <citation type="submission" date="2024-11" db="EMBL/GenBank/DDBJ databases">
        <title>Adaptive evolution of stress response genes in parasites aligns with host niche diversity.</title>
        <authorList>
            <person name="Hahn C."/>
            <person name="Resl P."/>
        </authorList>
    </citation>
    <scope>NUCLEOTIDE SEQUENCE [LARGE SCALE GENOMIC DNA]</scope>
    <source>
        <strain evidence="4">EGGRZ-B1_66</strain>
        <tissue evidence="4">Body</tissue>
    </source>
</reference>
<keyword evidence="1" id="KW-0106">Calcium</keyword>
<feature type="region of interest" description="Disordered" evidence="2">
    <location>
        <begin position="84"/>
        <end position="109"/>
    </location>
</feature>
<dbReference type="InterPro" id="IPR037177">
    <property type="entry name" value="DLC_sf"/>
</dbReference>
<dbReference type="CDD" id="cd00051">
    <property type="entry name" value="EFh"/>
    <property type="match status" value="1"/>
</dbReference>
<dbReference type="InterPro" id="IPR011992">
    <property type="entry name" value="EF-hand-dom_pair"/>
</dbReference>
<dbReference type="Proteomes" id="UP001626550">
    <property type="component" value="Unassembled WGS sequence"/>
</dbReference>
<dbReference type="Gene3D" id="1.10.238.10">
    <property type="entry name" value="EF-hand"/>
    <property type="match status" value="1"/>
</dbReference>
<dbReference type="Gene3D" id="3.30.740.10">
    <property type="entry name" value="Protein Inhibitor Of Neuronal Nitric Oxide Synthase"/>
    <property type="match status" value="1"/>
</dbReference>
<dbReference type="SMART" id="SM00054">
    <property type="entry name" value="EFh"/>
    <property type="match status" value="2"/>
</dbReference>
<dbReference type="AlphaFoldDB" id="A0ABD2PUC3"/>
<proteinExistence type="predicted"/>
<dbReference type="InterPro" id="IPR018247">
    <property type="entry name" value="EF_Hand_1_Ca_BS"/>
</dbReference>
<dbReference type="SMART" id="SM01375">
    <property type="entry name" value="Dynein_light"/>
    <property type="match status" value="1"/>
</dbReference>
<keyword evidence="5" id="KW-1185">Reference proteome</keyword>
<protein>
    <recommendedName>
        <fullName evidence="3">EF-hand domain-containing protein</fullName>
    </recommendedName>
</protein>
<accession>A0ABD2PUC3</accession>
<organism evidence="4 5">
    <name type="scientific">Cichlidogyrus casuarinus</name>
    <dbReference type="NCBI Taxonomy" id="1844966"/>
    <lineage>
        <taxon>Eukaryota</taxon>
        <taxon>Metazoa</taxon>
        <taxon>Spiralia</taxon>
        <taxon>Lophotrochozoa</taxon>
        <taxon>Platyhelminthes</taxon>
        <taxon>Monogenea</taxon>
        <taxon>Monopisthocotylea</taxon>
        <taxon>Dactylogyridea</taxon>
        <taxon>Ancyrocephalidae</taxon>
        <taxon>Cichlidogyrus</taxon>
    </lineage>
</organism>
<dbReference type="Pfam" id="PF01221">
    <property type="entry name" value="Dynein_light"/>
    <property type="match status" value="1"/>
</dbReference>
<evidence type="ECO:0000313" key="5">
    <source>
        <dbReference type="Proteomes" id="UP001626550"/>
    </source>
</evidence>
<evidence type="ECO:0000313" key="4">
    <source>
        <dbReference type="EMBL" id="KAL3310765.1"/>
    </source>
</evidence>
<dbReference type="SUPFAM" id="SSF47473">
    <property type="entry name" value="EF-hand"/>
    <property type="match status" value="1"/>
</dbReference>
<dbReference type="CDD" id="cd21454">
    <property type="entry name" value="DLC-like_TAL"/>
    <property type="match status" value="1"/>
</dbReference>
<name>A0ABD2PUC3_9PLAT</name>